<proteinExistence type="predicted"/>
<reference evidence="1" key="1">
    <citation type="submission" date="2020-05" db="EMBL/GenBank/DDBJ databases">
        <title>Mycena genomes resolve the evolution of fungal bioluminescence.</title>
        <authorList>
            <person name="Tsai I.J."/>
        </authorList>
    </citation>
    <scope>NUCLEOTIDE SEQUENCE</scope>
    <source>
        <strain evidence="1">110903Hualien_Pintung</strain>
    </source>
</reference>
<accession>A0A8H6SCA3</accession>
<dbReference type="Proteomes" id="UP000613580">
    <property type="component" value="Unassembled WGS sequence"/>
</dbReference>
<comment type="caution">
    <text evidence="1">The sequence shown here is derived from an EMBL/GenBank/DDBJ whole genome shotgun (WGS) entry which is preliminary data.</text>
</comment>
<keyword evidence="2" id="KW-1185">Reference proteome</keyword>
<dbReference type="EMBL" id="JACAZE010000017">
    <property type="protein sequence ID" value="KAF7296317.1"/>
    <property type="molecule type" value="Genomic_DNA"/>
</dbReference>
<protein>
    <submittedName>
        <fullName evidence="1">Phospho-2-dehydro-3-deoxyheptonate aldolase</fullName>
    </submittedName>
</protein>
<sequence>MPSHSPFGNHFSHFCVIRDVVDAGCRLELPMPRQGWDAGFRRTLRDYVWVPFVLQLERRQHQLAIVQRDQVFLLHAWTSVEGSRRPRKSLRFSLSLIVIVRDDRVAGQYAKPPDRGASTWASALTAAVPTRNQRGPRTDIHQPSNVYYGSQLDPERVLSAGFRSTTEHHQSHSSHSPESPSADAWLRWAASGLEEVERIRRGDVLLYHRAAFSTGEWCWSLRWPSSGRSGGRFSDDRFAVRLESRDYQVRCYARLLSAVWTTVIRHLKQPASNSSSQMRLATTSATKLSSRYPRRESVMVTPLPFLVIEWPVPRRALPGLVNVRSRLDWTVHDTDKSKTGVRLDGDVWLSPRIRSDDSIRGLLPRLGGPSKSNVAFRRERSRCCVGGPDVGCPARWSVDFAVAGNPPTLTRGMHVTTGTLGDRFWMSSSYVLCVQLELVLLVAQLVL</sequence>
<evidence type="ECO:0000313" key="1">
    <source>
        <dbReference type="EMBL" id="KAF7296317.1"/>
    </source>
</evidence>
<organism evidence="1 2">
    <name type="scientific">Mycena chlorophos</name>
    <name type="common">Agaric fungus</name>
    <name type="synonym">Agaricus chlorophos</name>
    <dbReference type="NCBI Taxonomy" id="658473"/>
    <lineage>
        <taxon>Eukaryota</taxon>
        <taxon>Fungi</taxon>
        <taxon>Dikarya</taxon>
        <taxon>Basidiomycota</taxon>
        <taxon>Agaricomycotina</taxon>
        <taxon>Agaricomycetes</taxon>
        <taxon>Agaricomycetidae</taxon>
        <taxon>Agaricales</taxon>
        <taxon>Marasmiineae</taxon>
        <taxon>Mycenaceae</taxon>
        <taxon>Mycena</taxon>
    </lineage>
</organism>
<gene>
    <name evidence="1" type="ORF">HMN09_01101500</name>
</gene>
<evidence type="ECO:0000313" key="2">
    <source>
        <dbReference type="Proteomes" id="UP000613580"/>
    </source>
</evidence>
<name>A0A8H6SCA3_MYCCL</name>
<dbReference type="AlphaFoldDB" id="A0A8H6SCA3"/>